<evidence type="ECO:0000313" key="2">
    <source>
        <dbReference type="Proteomes" id="UP000031668"/>
    </source>
</evidence>
<evidence type="ECO:0000313" key="1">
    <source>
        <dbReference type="EMBL" id="KII73778.1"/>
    </source>
</evidence>
<accession>A0A0C2JWF1</accession>
<reference evidence="1 2" key="1">
    <citation type="journal article" date="2014" name="Genome Biol. Evol.">
        <title>The genome of the myxosporean Thelohanellus kitauei shows adaptations to nutrient acquisition within its fish host.</title>
        <authorList>
            <person name="Yang Y."/>
            <person name="Xiong J."/>
            <person name="Zhou Z."/>
            <person name="Huo F."/>
            <person name="Miao W."/>
            <person name="Ran C."/>
            <person name="Liu Y."/>
            <person name="Zhang J."/>
            <person name="Feng J."/>
            <person name="Wang M."/>
            <person name="Wang M."/>
            <person name="Wang L."/>
            <person name="Yao B."/>
        </authorList>
    </citation>
    <scope>NUCLEOTIDE SEQUENCE [LARGE SCALE GENOMIC DNA]</scope>
    <source>
        <strain evidence="1">Wuqing</strain>
    </source>
</reference>
<name>A0A0C2JWF1_THEKT</name>
<sequence>MKLHVKDAKHNLYGGLLFRRRSTVLAVYLSFSLQKLPNECSLSWSVRFHNHRPEKAHLIFYSHNTKKPSSSPVSDIISLLKSTTTLQTHFNKIIVILSVHFPAGLANKLFCSRRTHDDFDQFQPSRVFVG</sequence>
<dbReference type="AlphaFoldDB" id="A0A0C2JWF1"/>
<gene>
    <name evidence="1" type="ORF">RF11_14195</name>
</gene>
<keyword evidence="2" id="KW-1185">Reference proteome</keyword>
<organism evidence="1 2">
    <name type="scientific">Thelohanellus kitauei</name>
    <name type="common">Myxosporean</name>
    <dbReference type="NCBI Taxonomy" id="669202"/>
    <lineage>
        <taxon>Eukaryota</taxon>
        <taxon>Metazoa</taxon>
        <taxon>Cnidaria</taxon>
        <taxon>Myxozoa</taxon>
        <taxon>Myxosporea</taxon>
        <taxon>Bivalvulida</taxon>
        <taxon>Platysporina</taxon>
        <taxon>Myxobolidae</taxon>
        <taxon>Thelohanellus</taxon>
    </lineage>
</organism>
<proteinExistence type="predicted"/>
<dbReference type="Proteomes" id="UP000031668">
    <property type="component" value="Unassembled WGS sequence"/>
</dbReference>
<comment type="caution">
    <text evidence="1">The sequence shown here is derived from an EMBL/GenBank/DDBJ whole genome shotgun (WGS) entry which is preliminary data.</text>
</comment>
<dbReference type="EMBL" id="JWZT01000681">
    <property type="protein sequence ID" value="KII73778.1"/>
    <property type="molecule type" value="Genomic_DNA"/>
</dbReference>
<protein>
    <submittedName>
        <fullName evidence="1">Uncharacterized protein</fullName>
    </submittedName>
</protein>